<dbReference type="Proteomes" id="UP000547674">
    <property type="component" value="Unassembled WGS sequence"/>
</dbReference>
<comment type="caution">
    <text evidence="2">The sequence shown here is derived from an EMBL/GenBank/DDBJ whole genome shotgun (WGS) entry which is preliminary data.</text>
</comment>
<keyword evidence="1" id="KW-0472">Membrane</keyword>
<dbReference type="EMBL" id="JABDJR010000090">
    <property type="protein sequence ID" value="NNF05621.1"/>
    <property type="molecule type" value="Genomic_DNA"/>
</dbReference>
<gene>
    <name evidence="2" type="ORF">HKN21_02560</name>
</gene>
<organism evidence="2 3">
    <name type="scientific">Eiseniibacteriota bacterium</name>
    <dbReference type="NCBI Taxonomy" id="2212470"/>
    <lineage>
        <taxon>Bacteria</taxon>
        <taxon>Candidatus Eiseniibacteriota</taxon>
    </lineage>
</organism>
<proteinExistence type="predicted"/>
<name>A0A7Y2E5P8_UNCEI</name>
<evidence type="ECO:0000313" key="3">
    <source>
        <dbReference type="Proteomes" id="UP000547674"/>
    </source>
</evidence>
<accession>A0A7Y2E5P8</accession>
<dbReference type="AlphaFoldDB" id="A0A7Y2E5P8"/>
<reference evidence="2 3" key="1">
    <citation type="submission" date="2020-03" db="EMBL/GenBank/DDBJ databases">
        <title>Metabolic flexibility allows generalist bacteria to become dominant in a frequently disturbed ecosystem.</title>
        <authorList>
            <person name="Chen Y.-J."/>
            <person name="Leung P.M."/>
            <person name="Bay S.K."/>
            <person name="Hugenholtz P."/>
            <person name="Kessler A.J."/>
            <person name="Shelley G."/>
            <person name="Waite D.W."/>
            <person name="Cook P.L."/>
            <person name="Greening C."/>
        </authorList>
    </citation>
    <scope>NUCLEOTIDE SEQUENCE [LARGE SCALE GENOMIC DNA]</scope>
    <source>
        <strain evidence="2">SS_bin_28</strain>
    </source>
</reference>
<sequence>LTAATLLLIAVTFITSSVLWPVLAATTYAGLSLVMASRTTHDLTDMLRTALVFPVIHSGLLFGFWRGLLEALYFSGPQRNMGVEHE</sequence>
<evidence type="ECO:0000256" key="1">
    <source>
        <dbReference type="SAM" id="Phobius"/>
    </source>
</evidence>
<feature type="non-terminal residue" evidence="2">
    <location>
        <position position="1"/>
    </location>
</feature>
<keyword evidence="1" id="KW-0812">Transmembrane</keyword>
<protein>
    <submittedName>
        <fullName evidence="2">Uncharacterized protein</fullName>
    </submittedName>
</protein>
<feature type="transmembrane region" description="Helical" evidence="1">
    <location>
        <begin position="48"/>
        <end position="69"/>
    </location>
</feature>
<evidence type="ECO:0000313" key="2">
    <source>
        <dbReference type="EMBL" id="NNF05621.1"/>
    </source>
</evidence>
<keyword evidence="1" id="KW-1133">Transmembrane helix</keyword>